<dbReference type="EMBL" id="CWGJ01000028">
    <property type="protein sequence ID" value="CRX39468.1"/>
    <property type="molecule type" value="Genomic_DNA"/>
</dbReference>
<dbReference type="RefSeq" id="WP_143406504.1">
    <property type="nucleotide sequence ID" value="NZ_CWGJ01000028.1"/>
</dbReference>
<feature type="region of interest" description="Disordered" evidence="1">
    <location>
        <begin position="204"/>
        <end position="230"/>
    </location>
</feature>
<evidence type="ECO:0000256" key="1">
    <source>
        <dbReference type="SAM" id="MobiDB-lite"/>
    </source>
</evidence>
<dbReference type="Proteomes" id="UP000220251">
    <property type="component" value="Unassembled WGS sequence"/>
</dbReference>
<accession>A0A0H5DSZ5</accession>
<organism evidence="2 3">
    <name type="scientific">Estrella lausannensis</name>
    <dbReference type="NCBI Taxonomy" id="483423"/>
    <lineage>
        <taxon>Bacteria</taxon>
        <taxon>Pseudomonadati</taxon>
        <taxon>Chlamydiota</taxon>
        <taxon>Chlamydiia</taxon>
        <taxon>Parachlamydiales</taxon>
        <taxon>Candidatus Criblamydiaceae</taxon>
        <taxon>Estrella</taxon>
    </lineage>
</organism>
<name>A0A0H5DSZ5_9BACT</name>
<feature type="region of interest" description="Disordered" evidence="1">
    <location>
        <begin position="256"/>
        <end position="276"/>
    </location>
</feature>
<reference evidence="3" key="1">
    <citation type="submission" date="2015-06" db="EMBL/GenBank/DDBJ databases">
        <authorList>
            <person name="Bertelli C."/>
        </authorList>
    </citation>
    <scope>NUCLEOTIDE SEQUENCE [LARGE SCALE GENOMIC DNA]</scope>
    <source>
        <strain evidence="3">CRIB-30</strain>
    </source>
</reference>
<dbReference type="AlphaFoldDB" id="A0A0H5DSZ5"/>
<proteinExistence type="predicted"/>
<protein>
    <submittedName>
        <fullName evidence="2">Uncharacterized protein</fullName>
    </submittedName>
</protein>
<sequence>MNPMRNNTFLHLKQFADHQNVQIAAVSKKESYLEEKGELALGGDKAVITLKKLDIANLPSEKLRKYHEEGRIAFILDGGFVQFNKTFAEANLCDLEVCHLKVKPAKSAELQEGEVPPEHEMLINVAITHLNQEEYDEIMNVCHEILASFKQEKSDEKKLQGKVKVSEINYDSSVRQALRKLLMKNVLDQMTDITQRYIESMERNREEQRAEQEADAKRQQDLKERLSRERLSDERIKKDIEVKTIEGTELKETTISDEKREALERKTGKPIGEHQA</sequence>
<evidence type="ECO:0000313" key="2">
    <source>
        <dbReference type="EMBL" id="CRX39468.1"/>
    </source>
</evidence>
<keyword evidence="3" id="KW-1185">Reference proteome</keyword>
<dbReference type="OrthoDB" id="9938576at2"/>
<evidence type="ECO:0000313" key="3">
    <source>
        <dbReference type="Proteomes" id="UP000220251"/>
    </source>
</evidence>
<gene>
    <name evidence="2" type="ORF">ELAC_2147</name>
</gene>